<dbReference type="InterPro" id="IPR022742">
    <property type="entry name" value="Hydrolase_4"/>
</dbReference>
<evidence type="ECO:0000259" key="2">
    <source>
        <dbReference type="Pfam" id="PF12146"/>
    </source>
</evidence>
<feature type="signal peptide" evidence="1">
    <location>
        <begin position="1"/>
        <end position="19"/>
    </location>
</feature>
<organism evidence="3 4">
    <name type="scientific">Psychrobacillus psychrodurans</name>
    <dbReference type="NCBI Taxonomy" id="126157"/>
    <lineage>
        <taxon>Bacteria</taxon>
        <taxon>Bacillati</taxon>
        <taxon>Bacillota</taxon>
        <taxon>Bacilli</taxon>
        <taxon>Bacillales</taxon>
        <taxon>Bacillaceae</taxon>
        <taxon>Psychrobacillus</taxon>
    </lineage>
</organism>
<dbReference type="Pfam" id="PF12146">
    <property type="entry name" value="Hydrolase_4"/>
    <property type="match status" value="1"/>
</dbReference>
<comment type="caution">
    <text evidence="3">The sequence shown here is derived from an EMBL/GenBank/DDBJ whole genome shotgun (WGS) entry which is preliminary data.</text>
</comment>
<proteinExistence type="predicted"/>
<feature type="domain" description="Serine aminopeptidase S33" evidence="2">
    <location>
        <begin position="190"/>
        <end position="390"/>
    </location>
</feature>
<keyword evidence="1" id="KW-0732">Signal</keyword>
<dbReference type="PANTHER" id="PTHR43265:SF1">
    <property type="entry name" value="ESTERASE ESTD"/>
    <property type="match status" value="1"/>
</dbReference>
<evidence type="ECO:0000256" key="1">
    <source>
        <dbReference type="SAM" id="SignalP"/>
    </source>
</evidence>
<reference evidence="3" key="1">
    <citation type="submission" date="2022-05" db="EMBL/GenBank/DDBJ databases">
        <authorList>
            <person name="Colautti A."/>
            <person name="Iacumin L."/>
        </authorList>
    </citation>
    <scope>NUCLEOTIDE SEQUENCE</scope>
    <source>
        <strain evidence="3">DSM 30747</strain>
    </source>
</reference>
<dbReference type="InterPro" id="IPR053145">
    <property type="entry name" value="AB_hydrolase_Est10"/>
</dbReference>
<dbReference type="Proteomes" id="UP001152172">
    <property type="component" value="Unassembled WGS sequence"/>
</dbReference>
<keyword evidence="4" id="KW-1185">Reference proteome</keyword>
<gene>
    <name evidence="3" type="ORF">M9R61_17420</name>
</gene>
<evidence type="ECO:0000313" key="3">
    <source>
        <dbReference type="EMBL" id="MCZ8535089.1"/>
    </source>
</evidence>
<protein>
    <submittedName>
        <fullName evidence="3">Lysophospholipase</fullName>
    </submittedName>
</protein>
<dbReference type="EMBL" id="JAMKBI010000015">
    <property type="protein sequence ID" value="MCZ8535089.1"/>
    <property type="molecule type" value="Genomic_DNA"/>
</dbReference>
<accession>A0A9X3LEZ1</accession>
<dbReference type="GO" id="GO:0052689">
    <property type="term" value="F:carboxylic ester hydrolase activity"/>
    <property type="evidence" value="ECO:0007669"/>
    <property type="project" value="TreeGrafter"/>
</dbReference>
<evidence type="ECO:0000313" key="4">
    <source>
        <dbReference type="Proteomes" id="UP001152172"/>
    </source>
</evidence>
<dbReference type="SUPFAM" id="SSF53474">
    <property type="entry name" value="alpha/beta-Hydrolases"/>
    <property type="match status" value="1"/>
</dbReference>
<dbReference type="AlphaFoldDB" id="A0A9X3LEZ1"/>
<dbReference type="Gene3D" id="3.40.50.1820">
    <property type="entry name" value="alpha/beta hydrolase"/>
    <property type="match status" value="1"/>
</dbReference>
<dbReference type="InterPro" id="IPR029058">
    <property type="entry name" value="AB_hydrolase_fold"/>
</dbReference>
<dbReference type="RefSeq" id="WP_269923101.1">
    <property type="nucleotide sequence ID" value="NZ_JAMKBI010000015.1"/>
</dbReference>
<sequence>MRRLSIVFCSLSIVFLLLTACVKEKEEASEMGSLENIEGVWEGTIDTPNQPLPIIIEFELDKGKISIPVQGVSNYPLTNVKLDESDVFFSMNIQGQNLTFNGKVEQENITGTFTQQGQAFPFKLVKGSKEEEVEKDRLIEVKVEDGTMSGQLEIPKGEGPFPLMVIIAGSGPTDRNGNSIALPGKNNSLKMLAEDLAGNGIATIRYDKRGVGINTSLAGGEEDLRFDQYIDDATAWVQFAKSDERFSKVGVIGHSEGSLIGMVASHKADADAFISIAGAGRPIDQILLEQLQAQLPENLLEESTNILEKLKQGEQVKTVSQELQSVFRLSVQPYMISWLQYDPAKQLQKLTGPVLIINGNLDIQVPVKDAELLHQAKEDSDLLIVDKMNHVLKEAPVDREGNIAAYSNPGLPLAEGLIDGIVSFLQAHVK</sequence>
<feature type="chain" id="PRO_5040861010" evidence="1">
    <location>
        <begin position="20"/>
        <end position="430"/>
    </location>
</feature>
<name>A0A9X3LEZ1_9BACI</name>
<dbReference type="PANTHER" id="PTHR43265">
    <property type="entry name" value="ESTERASE ESTD"/>
    <property type="match status" value="1"/>
</dbReference>
<dbReference type="PROSITE" id="PS51257">
    <property type="entry name" value="PROKAR_LIPOPROTEIN"/>
    <property type="match status" value="1"/>
</dbReference>